<accession>A0A4S4LTQ6</accession>
<gene>
    <name evidence="2" type="ORF">EUX98_g9518</name>
</gene>
<feature type="region of interest" description="Disordered" evidence="1">
    <location>
        <begin position="1"/>
        <end position="52"/>
    </location>
</feature>
<dbReference type="EMBL" id="SGPM01000858">
    <property type="protein sequence ID" value="THH15098.1"/>
    <property type="molecule type" value="Genomic_DNA"/>
</dbReference>
<proteinExistence type="predicted"/>
<evidence type="ECO:0000313" key="3">
    <source>
        <dbReference type="Proteomes" id="UP000308730"/>
    </source>
</evidence>
<evidence type="ECO:0000256" key="1">
    <source>
        <dbReference type="SAM" id="MobiDB-lite"/>
    </source>
</evidence>
<feature type="compositionally biased region" description="Basic and acidic residues" evidence="1">
    <location>
        <begin position="32"/>
        <end position="49"/>
    </location>
</feature>
<comment type="caution">
    <text evidence="2">The sequence shown here is derived from an EMBL/GenBank/DDBJ whole genome shotgun (WGS) entry which is preliminary data.</text>
</comment>
<keyword evidence="3" id="KW-1185">Reference proteome</keyword>
<dbReference type="Proteomes" id="UP000308730">
    <property type="component" value="Unassembled WGS sequence"/>
</dbReference>
<organism evidence="2 3">
    <name type="scientific">Antrodiella citrinella</name>
    <dbReference type="NCBI Taxonomy" id="2447956"/>
    <lineage>
        <taxon>Eukaryota</taxon>
        <taxon>Fungi</taxon>
        <taxon>Dikarya</taxon>
        <taxon>Basidiomycota</taxon>
        <taxon>Agaricomycotina</taxon>
        <taxon>Agaricomycetes</taxon>
        <taxon>Polyporales</taxon>
        <taxon>Steccherinaceae</taxon>
        <taxon>Antrodiella</taxon>
    </lineage>
</organism>
<reference evidence="2 3" key="1">
    <citation type="submission" date="2019-02" db="EMBL/GenBank/DDBJ databases">
        <title>Genome sequencing of the rare red list fungi Antrodiella citrinella (Flaviporus citrinellus).</title>
        <authorList>
            <person name="Buettner E."/>
            <person name="Kellner H."/>
        </authorList>
    </citation>
    <scope>NUCLEOTIDE SEQUENCE [LARGE SCALE GENOMIC DNA]</scope>
    <source>
        <strain evidence="2 3">DSM 108506</strain>
    </source>
</reference>
<protein>
    <submittedName>
        <fullName evidence="2">Uncharacterized protein</fullName>
    </submittedName>
</protein>
<sequence length="645" mass="72671">MEADDLLSAEDEEEEEEGSAGAGDDEDEGEEQDHPNDAIDIDQRPHADSWNDYSQSLEEDLDQPLIPDIDYPIAAEEEDKIDKLLQKNFEASFGARAPLTKLFFDNITLNEINNTLDLVIDSALVEGHILDSNMASQMGIYWEHRSVVQKMSTAHDIWANVLHQRIILVDVTVFDFLRGCHLYISEIVSKHVDCSRQCACSEMLTGYNKYPWLTNLVLSIMGKYEDRKSNWTVSSANFLPTLEPAVEYVFSSTKTKRFYRDNKYYQPEVVGIVLQALTFWLHLPSRDQIIKMQGFSLLRKAFGNSILLIPTIWKCWNGRDCRWFADDEYKGRRNQGFSDGLNDFKHHLKNKMLELEANQGREVLVALQSAYSDFVAKAIAPSSSRIHVDHPSLPPLQNIPPSNTVISSLSSNFMCEFVDFLRHTLAVHKSNNDACPPKLLALIQKDGDKYSLIRESAPCRAKARLDGGYATPELACTPSGVFSALVFRNITYGSLALATAPPHLSTTYFPSIEAWNDHVAAIHAHWPGKDEKFFCNRNAYGQTVKRYLANASVLWTASNTATFAWVLDLPNYNACDPNRSFQFAFSQAKKIKIPAFGKLQQHLWKADLVCIGIVDPPSWKEICAVAKWLDAGALKGFGMLRAAQV</sequence>
<evidence type="ECO:0000313" key="2">
    <source>
        <dbReference type="EMBL" id="THH15098.1"/>
    </source>
</evidence>
<dbReference type="AlphaFoldDB" id="A0A4S4LTQ6"/>
<name>A0A4S4LTQ6_9APHY</name>
<feature type="compositionally biased region" description="Acidic residues" evidence="1">
    <location>
        <begin position="1"/>
        <end position="31"/>
    </location>
</feature>
<dbReference type="OrthoDB" id="2757425at2759"/>